<proteinExistence type="predicted"/>
<comment type="caution">
    <text evidence="2">The sequence shown here is derived from an EMBL/GenBank/DDBJ whole genome shotgun (WGS) entry which is preliminary data.</text>
</comment>
<reference evidence="2" key="1">
    <citation type="submission" date="2022-03" db="EMBL/GenBank/DDBJ databases">
        <authorList>
            <person name="Martin H S."/>
        </authorList>
    </citation>
    <scope>NUCLEOTIDE SEQUENCE [LARGE SCALE GENOMIC DNA]</scope>
</reference>
<evidence type="ECO:0000256" key="1">
    <source>
        <dbReference type="SAM" id="MobiDB-lite"/>
    </source>
</evidence>
<dbReference type="Proteomes" id="UP000837857">
    <property type="component" value="Unassembled WGS sequence"/>
</dbReference>
<dbReference type="EMBL" id="CAKOGK010000155">
    <property type="protein sequence ID" value="CAH2080285.1"/>
    <property type="molecule type" value="Genomic_DNA"/>
</dbReference>
<sequence length="337" mass="37304">MTMNLSVRSFEFRRAALSSNPTLRSVPLAAALRRYGPGTLCGKTAPFKTNLDRSIDDEKAEPPEHHISRVRDDRGIQCWAHSCSLAATKEMPYTISVGATTTGRRQKRHRPAYISTRAETASQSSKRSSDVESAYFIIHDTRAYEPPNVSKRADTMHAPSVDFSRRRVATHPEGTVSNRSGPGYFSTDRNVRSKCRCSNVSCSSHYDAQLTAFFIDREPSDPPSRRSRYILPNRDTEPKLAARILAGLRSVLPATRENRIIRESAGARPRRSFNGLPGPLGQGEHADSFSVARVRPRTSKGITDLLLLNLVRLEAAGPSKKNFNTSPVSCVTEVAHT</sequence>
<name>A0ABN8J8A6_9NEOP</name>
<protein>
    <submittedName>
        <fullName evidence="2">Uncharacterized protein</fullName>
    </submittedName>
</protein>
<feature type="region of interest" description="Disordered" evidence="1">
    <location>
        <begin position="101"/>
        <end position="126"/>
    </location>
</feature>
<feature type="compositionally biased region" description="Polar residues" evidence="1">
    <location>
        <begin position="117"/>
        <end position="126"/>
    </location>
</feature>
<accession>A0ABN8J8A6</accession>
<organism evidence="2 3">
    <name type="scientific">Iphiclides podalirius</name>
    <name type="common">scarce swallowtail</name>
    <dbReference type="NCBI Taxonomy" id="110791"/>
    <lineage>
        <taxon>Eukaryota</taxon>
        <taxon>Metazoa</taxon>
        <taxon>Ecdysozoa</taxon>
        <taxon>Arthropoda</taxon>
        <taxon>Hexapoda</taxon>
        <taxon>Insecta</taxon>
        <taxon>Pterygota</taxon>
        <taxon>Neoptera</taxon>
        <taxon>Endopterygota</taxon>
        <taxon>Lepidoptera</taxon>
        <taxon>Glossata</taxon>
        <taxon>Ditrysia</taxon>
        <taxon>Papilionoidea</taxon>
        <taxon>Papilionidae</taxon>
        <taxon>Papilioninae</taxon>
        <taxon>Iphiclides</taxon>
    </lineage>
</organism>
<gene>
    <name evidence="2" type="ORF">IPOD504_LOCUS17756</name>
</gene>
<evidence type="ECO:0000313" key="3">
    <source>
        <dbReference type="Proteomes" id="UP000837857"/>
    </source>
</evidence>
<keyword evidence="3" id="KW-1185">Reference proteome</keyword>
<feature type="non-terminal residue" evidence="2">
    <location>
        <position position="337"/>
    </location>
</feature>
<evidence type="ECO:0000313" key="2">
    <source>
        <dbReference type="EMBL" id="CAH2080285.1"/>
    </source>
</evidence>